<protein>
    <submittedName>
        <fullName evidence="1">Uncharacterized protein</fullName>
    </submittedName>
</protein>
<evidence type="ECO:0000313" key="2">
    <source>
        <dbReference type="Proteomes" id="UP000545493"/>
    </source>
</evidence>
<keyword evidence="2" id="KW-1185">Reference proteome</keyword>
<organism evidence="1 2">
    <name type="scientific">Saccharomonospora amisosensis</name>
    <dbReference type="NCBI Taxonomy" id="1128677"/>
    <lineage>
        <taxon>Bacteria</taxon>
        <taxon>Bacillati</taxon>
        <taxon>Actinomycetota</taxon>
        <taxon>Actinomycetes</taxon>
        <taxon>Pseudonocardiales</taxon>
        <taxon>Pseudonocardiaceae</taxon>
        <taxon>Saccharomonospora</taxon>
    </lineage>
</organism>
<dbReference type="EMBL" id="JAAOYM010000001">
    <property type="protein sequence ID" value="NIJ10553.1"/>
    <property type="molecule type" value="Genomic_DNA"/>
</dbReference>
<proteinExistence type="predicted"/>
<gene>
    <name evidence="1" type="ORF">FHU38_000897</name>
</gene>
<dbReference type="AlphaFoldDB" id="A0A7X5ZP89"/>
<name>A0A7X5ZP89_9PSEU</name>
<sequence length="44" mass="4943">MNNPVFGHQFFGEVTIEAATEVMTVRFRDINGAVPHTTEIPPRD</sequence>
<reference evidence="1 2" key="1">
    <citation type="submission" date="2020-03" db="EMBL/GenBank/DDBJ databases">
        <title>Sequencing the genomes of 1000 actinobacteria strains.</title>
        <authorList>
            <person name="Klenk H.-P."/>
        </authorList>
    </citation>
    <scope>NUCLEOTIDE SEQUENCE [LARGE SCALE GENOMIC DNA]</scope>
    <source>
        <strain evidence="1 2">DSM 45685</strain>
    </source>
</reference>
<dbReference type="Proteomes" id="UP000545493">
    <property type="component" value="Unassembled WGS sequence"/>
</dbReference>
<comment type="caution">
    <text evidence="1">The sequence shown here is derived from an EMBL/GenBank/DDBJ whole genome shotgun (WGS) entry which is preliminary data.</text>
</comment>
<evidence type="ECO:0000313" key="1">
    <source>
        <dbReference type="EMBL" id="NIJ10553.1"/>
    </source>
</evidence>
<accession>A0A7X5ZP89</accession>
<dbReference type="RefSeq" id="WP_279590170.1">
    <property type="nucleotide sequence ID" value="NZ_JAAOYM010000001.1"/>
</dbReference>